<gene>
    <name evidence="1" type="ORF">CP965_03820</name>
</gene>
<dbReference type="Proteomes" id="UP000289718">
    <property type="component" value="Unassembled WGS sequence"/>
</dbReference>
<dbReference type="GO" id="GO:0003677">
    <property type="term" value="F:DNA binding"/>
    <property type="evidence" value="ECO:0007669"/>
    <property type="project" value="InterPro"/>
</dbReference>
<comment type="caution">
    <text evidence="1">The sequence shown here is derived from an EMBL/GenBank/DDBJ whole genome shotgun (WGS) entry which is preliminary data.</text>
</comment>
<protein>
    <recommendedName>
        <fullName evidence="3">HTH cro/C1-type domain-containing protein</fullName>
    </recommendedName>
</protein>
<dbReference type="OrthoDB" id="5324878at2"/>
<dbReference type="InterPro" id="IPR010982">
    <property type="entry name" value="Lambda_DNA-bd_dom_sf"/>
</dbReference>
<dbReference type="SUPFAM" id="SSF47413">
    <property type="entry name" value="lambda repressor-like DNA-binding domains"/>
    <property type="match status" value="1"/>
</dbReference>
<evidence type="ECO:0000313" key="1">
    <source>
        <dbReference type="EMBL" id="RXK14583.1"/>
    </source>
</evidence>
<name>A0A4Q1AYX8_9BACT</name>
<sequence length="161" mass="18902">MEVFERINTILKEKKLTKREFAKKLQDLEPKLHSTGETPSEKTIYKYLNGTISIKIELIPYIADVLQIREQDLFTNDTKSRKKFFQNILKTASKEELDILKNKLNLKIEEENLLKEPKTSYNKKTSNLEKDLISLLPYAPKPLLKNFVTKLKEIKDFNDSL</sequence>
<evidence type="ECO:0008006" key="3">
    <source>
        <dbReference type="Google" id="ProtNLM"/>
    </source>
</evidence>
<accession>A0A4Q1AYX8</accession>
<dbReference type="RefSeq" id="WP_129060722.1">
    <property type="nucleotide sequence ID" value="NZ_NXIE01000001.1"/>
</dbReference>
<dbReference type="AlphaFoldDB" id="A0A4Q1AYX8"/>
<dbReference type="CDD" id="cd00093">
    <property type="entry name" value="HTH_XRE"/>
    <property type="match status" value="1"/>
</dbReference>
<reference evidence="1 2" key="1">
    <citation type="submission" date="2017-09" db="EMBL/GenBank/DDBJ databases">
        <title>Genomics of the genus Arcobacter.</title>
        <authorList>
            <person name="Perez-Cataluna A."/>
            <person name="Figueras M.J."/>
            <person name="Salas-Masso N."/>
        </authorList>
    </citation>
    <scope>NUCLEOTIDE SEQUENCE [LARGE SCALE GENOMIC DNA]</scope>
    <source>
        <strain evidence="1 2">F156-34</strain>
    </source>
</reference>
<proteinExistence type="predicted"/>
<dbReference type="InterPro" id="IPR001387">
    <property type="entry name" value="Cro/C1-type_HTH"/>
</dbReference>
<dbReference type="EMBL" id="NXIE01000001">
    <property type="protein sequence ID" value="RXK14583.1"/>
    <property type="molecule type" value="Genomic_DNA"/>
</dbReference>
<evidence type="ECO:0000313" key="2">
    <source>
        <dbReference type="Proteomes" id="UP000289718"/>
    </source>
</evidence>
<organism evidence="1 2">
    <name type="scientific">Halarcobacter mediterraneus</name>
    <dbReference type="NCBI Taxonomy" id="2023153"/>
    <lineage>
        <taxon>Bacteria</taxon>
        <taxon>Pseudomonadati</taxon>
        <taxon>Campylobacterota</taxon>
        <taxon>Epsilonproteobacteria</taxon>
        <taxon>Campylobacterales</taxon>
        <taxon>Arcobacteraceae</taxon>
        <taxon>Halarcobacter</taxon>
    </lineage>
</organism>
<dbReference type="Gene3D" id="1.10.260.40">
    <property type="entry name" value="lambda repressor-like DNA-binding domains"/>
    <property type="match status" value="1"/>
</dbReference>
<keyword evidence="2" id="KW-1185">Reference proteome</keyword>